<evidence type="ECO:0000313" key="2">
    <source>
        <dbReference type="Proteomes" id="UP000269331"/>
    </source>
</evidence>
<protein>
    <recommendedName>
        <fullName evidence="3">SynChlorMet cassette protein ScmC</fullName>
    </recommendedName>
</protein>
<name>A0A2Z5U5V7_9STRE</name>
<dbReference type="Proteomes" id="UP000269331">
    <property type="component" value="Chromosome"/>
</dbReference>
<dbReference type="SUPFAM" id="SSF53795">
    <property type="entry name" value="PEP carboxykinase-like"/>
    <property type="match status" value="1"/>
</dbReference>
<sequence>MAYLTDPYSDEQEKEEKVEIFTIRLAELVIRVICRFASTRTFCKDYLTDDEPDLTIEVQQKDIDFERMKGGEEARHFSGNYLEQIALYRLICEELPAHNRLLVHGSTVVVDDKAYLFTAPSGTGKSTHSQLWLQVFGDRARILNDDKPLLFITDDHIRIYGTPWDGKHRRSYNGCAPLQSICFLKQGSENVVEQLSETAAFDRLLTQTYRPLQSVTQLQKTLSLLQKVSQLPIYQLTCTISTEAVDLIYQQMKS</sequence>
<dbReference type="EMBL" id="AP018400">
    <property type="protein sequence ID" value="BBA93548.1"/>
    <property type="molecule type" value="Genomic_DNA"/>
</dbReference>
<dbReference type="AlphaFoldDB" id="A0A2Z5U5V7"/>
<accession>A0A2Z5U5V7</accession>
<evidence type="ECO:0000313" key="1">
    <source>
        <dbReference type="EMBL" id="BBA93548.1"/>
    </source>
</evidence>
<dbReference type="Gene3D" id="3.40.50.300">
    <property type="entry name" value="P-loop containing nucleotide triphosphate hydrolases"/>
    <property type="match status" value="1"/>
</dbReference>
<dbReference type="InterPro" id="IPR027417">
    <property type="entry name" value="P-loop_NTPase"/>
</dbReference>
<gene>
    <name evidence="1" type="ORF">SR187_9740</name>
</gene>
<organism evidence="1 2">
    <name type="scientific">Streptococcus ruminantium</name>
    <dbReference type="NCBI Taxonomy" id="1917441"/>
    <lineage>
        <taxon>Bacteria</taxon>
        <taxon>Bacillati</taxon>
        <taxon>Bacillota</taxon>
        <taxon>Bacilli</taxon>
        <taxon>Lactobacillales</taxon>
        <taxon>Streptococcaceae</taxon>
        <taxon>Streptococcus</taxon>
    </lineage>
</organism>
<proteinExistence type="predicted"/>
<dbReference type="KEGG" id="srq:SR187_9740"/>
<evidence type="ECO:0008006" key="3">
    <source>
        <dbReference type="Google" id="ProtNLM"/>
    </source>
</evidence>
<reference evidence="1 2" key="1">
    <citation type="journal article" date="2018" name="Genome Biol. Evol.">
        <title>Complete Genome Sequence of Streptococcus ruminantium sp. nov. GUT-187T (=DSM 104980T =JCM 31869T), the Type Strain of S. ruminantium, and Comparison with Genome Sequences of Streptococcus suis Strains.</title>
        <authorList>
            <person name="Tohya M."/>
            <person name="Sekizaki T."/>
            <person name="Miyoshi-Akiyama T."/>
        </authorList>
    </citation>
    <scope>NUCLEOTIDE SEQUENCE [LARGE SCALE GENOMIC DNA]</scope>
    <source>
        <strain evidence="1 2">GUT187T</strain>
    </source>
</reference>